<reference evidence="7" key="1">
    <citation type="journal article" date="2019" name="Int. J. Syst. Evol. Microbiol.">
        <title>The Global Catalogue of Microorganisms (GCM) 10K type strain sequencing project: providing services to taxonomists for standard genome sequencing and annotation.</title>
        <authorList>
            <consortium name="The Broad Institute Genomics Platform"/>
            <consortium name="The Broad Institute Genome Sequencing Center for Infectious Disease"/>
            <person name="Wu L."/>
            <person name="Ma J."/>
        </authorList>
    </citation>
    <scope>NUCLEOTIDE SEQUENCE [LARGE SCALE GENOMIC DNA]</scope>
    <source>
        <strain evidence="7">CGMCC 4.7426</strain>
    </source>
</reference>
<dbReference type="InterPro" id="IPR036188">
    <property type="entry name" value="FAD/NAD-bd_sf"/>
</dbReference>
<dbReference type="Pfam" id="PF01266">
    <property type="entry name" value="DAO"/>
    <property type="match status" value="1"/>
</dbReference>
<dbReference type="RefSeq" id="WP_390297327.1">
    <property type="nucleotide sequence ID" value="NZ_JBHSFU010000007.1"/>
</dbReference>
<comment type="cofactor">
    <cofactor evidence="1">
        <name>FAD</name>
        <dbReference type="ChEBI" id="CHEBI:57692"/>
    </cofactor>
</comment>
<dbReference type="Gene3D" id="3.50.50.60">
    <property type="entry name" value="FAD/NAD(P)-binding domain"/>
    <property type="match status" value="1"/>
</dbReference>
<feature type="domain" description="FAD dependent oxidoreductase" evidence="5">
    <location>
        <begin position="7"/>
        <end position="353"/>
    </location>
</feature>
<evidence type="ECO:0000259" key="5">
    <source>
        <dbReference type="Pfam" id="PF01266"/>
    </source>
</evidence>
<dbReference type="PANTHER" id="PTHR13847:SF286">
    <property type="entry name" value="D-AMINO ACID DEHYDROGENASE"/>
    <property type="match status" value="1"/>
</dbReference>
<sequence>MFFMNRYIVIGSGILGASTAYRLAKAGAETIIVDRQEPGQATDAAAGIVAPWLTKRRNKAWYALAKGGAQSYGPLVEELSDDGETNTGYAKVGSVNLDTDPEKLESMKELALTRRENAPEIGDISLLDSKETRELFPLLSEGYGAVHISGAARVDGRALRNALLNGATKHGAKVIEGNARLLVEDTTVKGVSVNGRTIEGDKVIAGTGAWTRELLEPLGIYFDVRPQRAQIIHLQVPGVSTENWPVVKPPFNQYMLTFKDRIIVGATHENNTGFEHRITAGGIHYILTHAMKVAPALENASIIETRIGFRPMTPESIPVLGELPGFDGLLLANGLGSSGLTIGPFAGQQLADLAMGKELKIDLAKYDMSRLIKEK</sequence>
<evidence type="ECO:0000256" key="2">
    <source>
        <dbReference type="ARBA" id="ARBA00009410"/>
    </source>
</evidence>
<gene>
    <name evidence="6" type="ORF">ACFO3D_12305</name>
</gene>
<dbReference type="SUPFAM" id="SSF51905">
    <property type="entry name" value="FAD/NAD(P)-binding domain"/>
    <property type="match status" value="1"/>
</dbReference>
<evidence type="ECO:0000256" key="1">
    <source>
        <dbReference type="ARBA" id="ARBA00001974"/>
    </source>
</evidence>
<dbReference type="PANTHER" id="PTHR13847">
    <property type="entry name" value="SARCOSINE DEHYDROGENASE-RELATED"/>
    <property type="match status" value="1"/>
</dbReference>
<dbReference type="SUPFAM" id="SSF54373">
    <property type="entry name" value="FAD-linked reductases, C-terminal domain"/>
    <property type="match status" value="1"/>
</dbReference>
<evidence type="ECO:0000313" key="7">
    <source>
        <dbReference type="Proteomes" id="UP001595989"/>
    </source>
</evidence>
<dbReference type="EC" id="1.-.-.-" evidence="6"/>
<dbReference type="Gene3D" id="3.30.9.10">
    <property type="entry name" value="D-Amino Acid Oxidase, subunit A, domain 2"/>
    <property type="match status" value="1"/>
</dbReference>
<keyword evidence="7" id="KW-1185">Reference proteome</keyword>
<organism evidence="6 7">
    <name type="scientific">Virgibacillus kekensis</name>
    <dbReference type="NCBI Taxonomy" id="202261"/>
    <lineage>
        <taxon>Bacteria</taxon>
        <taxon>Bacillati</taxon>
        <taxon>Bacillota</taxon>
        <taxon>Bacilli</taxon>
        <taxon>Bacillales</taxon>
        <taxon>Bacillaceae</taxon>
        <taxon>Virgibacillus</taxon>
    </lineage>
</organism>
<dbReference type="Proteomes" id="UP001595989">
    <property type="component" value="Unassembled WGS sequence"/>
</dbReference>
<keyword evidence="4 6" id="KW-0560">Oxidoreductase</keyword>
<protein>
    <submittedName>
        <fullName evidence="6">NAD(P)/FAD-dependent oxidoreductase</fullName>
        <ecNumber evidence="6">1.-.-.-</ecNumber>
    </submittedName>
</protein>
<evidence type="ECO:0000256" key="3">
    <source>
        <dbReference type="ARBA" id="ARBA00022630"/>
    </source>
</evidence>
<dbReference type="InterPro" id="IPR006076">
    <property type="entry name" value="FAD-dep_OxRdtase"/>
</dbReference>
<dbReference type="EMBL" id="JBHSFU010000007">
    <property type="protein sequence ID" value="MFC4558975.1"/>
    <property type="molecule type" value="Genomic_DNA"/>
</dbReference>
<comment type="caution">
    <text evidence="6">The sequence shown here is derived from an EMBL/GenBank/DDBJ whole genome shotgun (WGS) entry which is preliminary data.</text>
</comment>
<evidence type="ECO:0000313" key="6">
    <source>
        <dbReference type="EMBL" id="MFC4558975.1"/>
    </source>
</evidence>
<accession>A0ABV9DLW5</accession>
<comment type="similarity">
    <text evidence="2">Belongs to the DadA oxidoreductase family.</text>
</comment>
<proteinExistence type="inferred from homology"/>
<dbReference type="GO" id="GO:0016491">
    <property type="term" value="F:oxidoreductase activity"/>
    <property type="evidence" value="ECO:0007669"/>
    <property type="project" value="UniProtKB-KW"/>
</dbReference>
<keyword evidence="3" id="KW-0285">Flavoprotein</keyword>
<name>A0ABV9DLW5_9BACI</name>
<evidence type="ECO:0000256" key="4">
    <source>
        <dbReference type="ARBA" id="ARBA00023002"/>
    </source>
</evidence>